<dbReference type="InterPro" id="IPR013762">
    <property type="entry name" value="Integrase-like_cat_sf"/>
</dbReference>
<dbReference type="VEuPathDB" id="FungiDB:PC110_g12914"/>
<name>A0A8T1DP65_9STRA</name>
<proteinExistence type="predicted"/>
<evidence type="ECO:0000313" key="3">
    <source>
        <dbReference type="EMBL" id="KAG2941403.1"/>
    </source>
</evidence>
<accession>A0A8T1DP65</accession>
<sequence>MTSRYKPELVKFMSYKDGIVYDKDRVFTTEKLLQITPDHLCRWMSQQTYGDAEPSEEMRPVHRRSSTLEFSKKAISSFMPRINATWDPMTERGNPTRSDAVNKLIKKVKKFEVRREGAETKARRSVEFEEFMNLLLLVRSQWEQNKTSFMVGSVLSLQWHIMARIDDMMKLQFSNFSPNTEYASTLLFQMRWSKNIQEERDAPEQIVVGSMDPKMCALLNLAVYIESSTNVTSSEFLYGNPKDGDRAVRRFLADMVKDTVFKKIKSGKLGTHSLRKGATTYATRSGISKDFVNRRGRWRTRKGVVDVYIDNTQPYPDALTAASLTGPAGPCFYTTKTGISCVTPQWLVDQVVPTVKQLMGDSIATTLALPLLWAALEPPDNYQYPLLPSKLKQKILCAYTNAGGSPDLNPVERKEFFVTGDGSQLSLVVIDSSESAVEGSNTSTANTESVCARNSGARREFAALHSQIAAGRRLMAEVMNEVQRARRDSQRDMQKTQAILRRLAMKPGLNREAITSDDHPESSANASTPQRGLVARLSKRPKDLFELWHEYQFGCGRLKPAKDFTAVERGLNKFAYSRRKVLRYSSKPCSLRFPERHVSRQGLRCLR</sequence>
<evidence type="ECO:0000256" key="2">
    <source>
        <dbReference type="SAM" id="MobiDB-lite"/>
    </source>
</evidence>
<dbReference type="InterPro" id="IPR011010">
    <property type="entry name" value="DNA_brk_join_enz"/>
</dbReference>
<evidence type="ECO:0000313" key="4">
    <source>
        <dbReference type="Proteomes" id="UP000774804"/>
    </source>
</evidence>
<reference evidence="3" key="1">
    <citation type="submission" date="2018-10" db="EMBL/GenBank/DDBJ databases">
        <title>Effector identification in a new, highly contiguous assembly of the strawberry crown rot pathogen Phytophthora cactorum.</title>
        <authorList>
            <person name="Armitage A.D."/>
            <person name="Nellist C.F."/>
            <person name="Bates H."/>
            <person name="Vickerstaff R.J."/>
            <person name="Harrison R.J."/>
        </authorList>
    </citation>
    <scope>NUCLEOTIDE SEQUENCE</scope>
    <source>
        <strain evidence="3">4032</strain>
    </source>
</reference>
<protein>
    <submittedName>
        <fullName evidence="3">Uncharacterized protein</fullName>
    </submittedName>
</protein>
<dbReference type="VEuPathDB" id="FungiDB:PC110_g23693"/>
<dbReference type="Gene3D" id="1.10.443.10">
    <property type="entry name" value="Intergrase catalytic core"/>
    <property type="match status" value="1"/>
</dbReference>
<feature type="region of interest" description="Disordered" evidence="2">
    <location>
        <begin position="512"/>
        <end position="533"/>
    </location>
</feature>
<evidence type="ECO:0000256" key="1">
    <source>
        <dbReference type="ARBA" id="ARBA00023172"/>
    </source>
</evidence>
<dbReference type="EMBL" id="RCMI01000027">
    <property type="protein sequence ID" value="KAG2941403.1"/>
    <property type="molecule type" value="Genomic_DNA"/>
</dbReference>
<comment type="caution">
    <text evidence="3">The sequence shown here is derived from an EMBL/GenBank/DDBJ whole genome shotgun (WGS) entry which is preliminary data.</text>
</comment>
<dbReference type="GO" id="GO:0003677">
    <property type="term" value="F:DNA binding"/>
    <property type="evidence" value="ECO:0007669"/>
    <property type="project" value="InterPro"/>
</dbReference>
<dbReference type="GO" id="GO:0006310">
    <property type="term" value="P:DNA recombination"/>
    <property type="evidence" value="ECO:0007669"/>
    <property type="project" value="UniProtKB-KW"/>
</dbReference>
<dbReference type="VEuPathDB" id="FungiDB:PC110_g20524"/>
<dbReference type="AlphaFoldDB" id="A0A8T1DP65"/>
<gene>
    <name evidence="3" type="ORF">PC115_g2008</name>
</gene>
<dbReference type="Proteomes" id="UP000774804">
    <property type="component" value="Unassembled WGS sequence"/>
</dbReference>
<dbReference type="GO" id="GO:0015074">
    <property type="term" value="P:DNA integration"/>
    <property type="evidence" value="ECO:0007669"/>
    <property type="project" value="InterPro"/>
</dbReference>
<keyword evidence="1" id="KW-0233">DNA recombination</keyword>
<dbReference type="SUPFAM" id="SSF56349">
    <property type="entry name" value="DNA breaking-rejoining enzymes"/>
    <property type="match status" value="1"/>
</dbReference>
<organism evidence="3 4">
    <name type="scientific">Phytophthora cactorum</name>
    <dbReference type="NCBI Taxonomy" id="29920"/>
    <lineage>
        <taxon>Eukaryota</taxon>
        <taxon>Sar</taxon>
        <taxon>Stramenopiles</taxon>
        <taxon>Oomycota</taxon>
        <taxon>Peronosporomycetes</taxon>
        <taxon>Peronosporales</taxon>
        <taxon>Peronosporaceae</taxon>
        <taxon>Phytophthora</taxon>
    </lineage>
</organism>